<protein>
    <submittedName>
        <fullName evidence="1">Uncharacterized protein</fullName>
    </submittedName>
</protein>
<gene>
    <name evidence="1" type="ORF">O6H91_22G024800</name>
</gene>
<dbReference type="Proteomes" id="UP001162992">
    <property type="component" value="Chromosome 22"/>
</dbReference>
<name>A0ACC2AF39_DIPCM</name>
<organism evidence="1 2">
    <name type="scientific">Diphasiastrum complanatum</name>
    <name type="common">Issler's clubmoss</name>
    <name type="synonym">Lycopodium complanatum</name>
    <dbReference type="NCBI Taxonomy" id="34168"/>
    <lineage>
        <taxon>Eukaryota</taxon>
        <taxon>Viridiplantae</taxon>
        <taxon>Streptophyta</taxon>
        <taxon>Embryophyta</taxon>
        <taxon>Tracheophyta</taxon>
        <taxon>Lycopodiopsida</taxon>
        <taxon>Lycopodiales</taxon>
        <taxon>Lycopodiaceae</taxon>
        <taxon>Lycopodioideae</taxon>
        <taxon>Diphasiastrum</taxon>
    </lineage>
</organism>
<evidence type="ECO:0000313" key="2">
    <source>
        <dbReference type="Proteomes" id="UP001162992"/>
    </source>
</evidence>
<keyword evidence="2" id="KW-1185">Reference proteome</keyword>
<comment type="caution">
    <text evidence="1">The sequence shown here is derived from an EMBL/GenBank/DDBJ whole genome shotgun (WGS) entry which is preliminary data.</text>
</comment>
<proteinExistence type="predicted"/>
<evidence type="ECO:0000313" key="1">
    <source>
        <dbReference type="EMBL" id="KAJ7515717.1"/>
    </source>
</evidence>
<reference evidence="2" key="1">
    <citation type="journal article" date="2024" name="Proc. Natl. Acad. Sci. U.S.A.">
        <title>Extraordinary preservation of gene collinearity over three hundred million years revealed in homosporous lycophytes.</title>
        <authorList>
            <person name="Li C."/>
            <person name="Wickell D."/>
            <person name="Kuo L.Y."/>
            <person name="Chen X."/>
            <person name="Nie B."/>
            <person name="Liao X."/>
            <person name="Peng D."/>
            <person name="Ji J."/>
            <person name="Jenkins J."/>
            <person name="Williams M."/>
            <person name="Shu S."/>
            <person name="Plott C."/>
            <person name="Barry K."/>
            <person name="Rajasekar S."/>
            <person name="Grimwood J."/>
            <person name="Han X."/>
            <person name="Sun S."/>
            <person name="Hou Z."/>
            <person name="He W."/>
            <person name="Dai G."/>
            <person name="Sun C."/>
            <person name="Schmutz J."/>
            <person name="Leebens-Mack J.H."/>
            <person name="Li F.W."/>
            <person name="Wang L."/>
        </authorList>
    </citation>
    <scope>NUCLEOTIDE SEQUENCE [LARGE SCALE GENOMIC DNA]</scope>
    <source>
        <strain evidence="2">cv. PW_Plant_1</strain>
    </source>
</reference>
<dbReference type="EMBL" id="CM055113">
    <property type="protein sequence ID" value="KAJ7515717.1"/>
    <property type="molecule type" value="Genomic_DNA"/>
</dbReference>
<accession>A0ACC2AF39</accession>
<sequence>MVWFQCDDCGDNVKKPKLPNHFYVCSASKLSCIDCGTIFDRHSVQYHTQCVSEAQKYGPKSELGNNANGPSLPVKDVESKQNFSEIDLSMGLSARPPWTCSLCNVKASGREALDSHSHGKKHQSKVKAAVSRSSLGIPSNVSDPLKTDKNMQVKCSDEPDAAAPGIATDVRSQSTDVRFNKSVVEEGAVCVNVREQEDAKQKKKRKKNDGSSQQPEKGNCVGMVMPETEKSAVTTAEILKNEVNLNGNRPKVSEKKRRTEISISEIIIPKEQKPSEILSGGEYTEDLTTNLLKAIKWKKLIRKELQVHADRVMKKKKLKHRVLPLAQKAAASAGIVADVKLLELELMRQIRSSSKFCLEGNLVRLENSKNTAKAS</sequence>